<dbReference type="Proteomes" id="UP000193920">
    <property type="component" value="Unassembled WGS sequence"/>
</dbReference>
<evidence type="ECO:0000256" key="1">
    <source>
        <dbReference type="SAM" id="MobiDB-lite"/>
    </source>
</evidence>
<keyword evidence="2" id="KW-0472">Membrane</keyword>
<evidence type="ECO:0000313" key="3">
    <source>
        <dbReference type="EMBL" id="ORY72329.1"/>
    </source>
</evidence>
<dbReference type="AlphaFoldDB" id="A0A1Y2ELA7"/>
<dbReference type="EMBL" id="MCOG01000040">
    <property type="protein sequence ID" value="ORY72329.1"/>
    <property type="molecule type" value="Genomic_DNA"/>
</dbReference>
<accession>A0A1Y2ELA7</accession>
<feature type="transmembrane region" description="Helical" evidence="2">
    <location>
        <begin position="122"/>
        <end position="140"/>
    </location>
</feature>
<keyword evidence="2" id="KW-0812">Transmembrane</keyword>
<keyword evidence="2" id="KW-1133">Transmembrane helix</keyword>
<dbReference type="OrthoDB" id="2160345at2759"/>
<evidence type="ECO:0000256" key="2">
    <source>
        <dbReference type="SAM" id="Phobius"/>
    </source>
</evidence>
<sequence length="379" mass="42471">MNYYPSSIDYKRIPVTTTHSATQTLMQVPPPPPPNKSDNAYNANQINENKISNGNFNNGVINDAVVNSSSLNNNINQESKSNDTIAYITEDAIYETAIAEKADQANVYNDHKNSFSDGQTQLIIAVFSIIIICIFSLTLVKLKNRSNDNQPIQERVIYDQNKPLPAISPSLLSKHSQSYPQMHSFQVQNSMVINMDYNNGYINQNQNIMEYDAQQQLQYGYDNRISFLALGDSAIEPRQKSLALKEEIIKKSEDNLPIPLIHINNAKGPNGDIEENEMNKDDEDDINMKAVEPLPDTIIPSKKAPQRLSNNRFLQESHGLFKKMSKGVKNVSQHFKPNSIISSISNSSKSSNANNSTINEINNNNSSYSILSSPKEQNQ</sequence>
<keyword evidence="4" id="KW-1185">Reference proteome</keyword>
<organism evidence="3 4">
    <name type="scientific">Neocallimastix californiae</name>
    <dbReference type="NCBI Taxonomy" id="1754190"/>
    <lineage>
        <taxon>Eukaryota</taxon>
        <taxon>Fungi</taxon>
        <taxon>Fungi incertae sedis</taxon>
        <taxon>Chytridiomycota</taxon>
        <taxon>Chytridiomycota incertae sedis</taxon>
        <taxon>Neocallimastigomycetes</taxon>
        <taxon>Neocallimastigales</taxon>
        <taxon>Neocallimastigaceae</taxon>
        <taxon>Neocallimastix</taxon>
    </lineage>
</organism>
<comment type="caution">
    <text evidence="3">The sequence shown here is derived from an EMBL/GenBank/DDBJ whole genome shotgun (WGS) entry which is preliminary data.</text>
</comment>
<gene>
    <name evidence="3" type="ORF">LY90DRAFT_503857</name>
</gene>
<protein>
    <submittedName>
        <fullName evidence="3">Uncharacterized protein</fullName>
    </submittedName>
</protein>
<feature type="region of interest" description="Disordered" evidence="1">
    <location>
        <begin position="342"/>
        <end position="379"/>
    </location>
</feature>
<evidence type="ECO:0000313" key="4">
    <source>
        <dbReference type="Proteomes" id="UP000193920"/>
    </source>
</evidence>
<reference evidence="3 4" key="1">
    <citation type="submission" date="2016-08" db="EMBL/GenBank/DDBJ databases">
        <title>A Parts List for Fungal Cellulosomes Revealed by Comparative Genomics.</title>
        <authorList>
            <consortium name="DOE Joint Genome Institute"/>
            <person name="Haitjema C.H."/>
            <person name="Gilmore S.P."/>
            <person name="Henske J.K."/>
            <person name="Solomon K.V."/>
            <person name="De Groot R."/>
            <person name="Kuo A."/>
            <person name="Mondo S.J."/>
            <person name="Salamov A.A."/>
            <person name="Labutti K."/>
            <person name="Zhao Z."/>
            <person name="Chiniquy J."/>
            <person name="Barry K."/>
            <person name="Brewer H.M."/>
            <person name="Purvine S.O."/>
            <person name="Wright A.T."/>
            <person name="Boxma B."/>
            <person name="Van Alen T."/>
            <person name="Hackstein J.H."/>
            <person name="Baker S.E."/>
            <person name="Grigoriev I.V."/>
            <person name="O'Malley M.A."/>
        </authorList>
    </citation>
    <scope>NUCLEOTIDE SEQUENCE [LARGE SCALE GENOMIC DNA]</scope>
    <source>
        <strain evidence="3 4">G1</strain>
    </source>
</reference>
<name>A0A1Y2ELA7_9FUNG</name>
<proteinExistence type="predicted"/>
<feature type="compositionally biased region" description="Low complexity" evidence="1">
    <location>
        <begin position="342"/>
        <end position="373"/>
    </location>
</feature>